<dbReference type="RefSeq" id="XP_001795198.1">
    <property type="nucleotide sequence ID" value="XM_001795146.1"/>
</dbReference>
<evidence type="ECO:0000256" key="1">
    <source>
        <dbReference type="SAM" id="SignalP"/>
    </source>
</evidence>
<keyword evidence="1" id="KW-0732">Signal</keyword>
<dbReference type="OMA" id="FYVDPTP"/>
<organism evidence="2 3">
    <name type="scientific">Phaeosphaeria nodorum (strain SN15 / ATCC MYA-4574 / FGSC 10173)</name>
    <name type="common">Glume blotch fungus</name>
    <name type="synonym">Parastagonospora nodorum</name>
    <dbReference type="NCBI Taxonomy" id="321614"/>
    <lineage>
        <taxon>Eukaryota</taxon>
        <taxon>Fungi</taxon>
        <taxon>Dikarya</taxon>
        <taxon>Ascomycota</taxon>
        <taxon>Pezizomycotina</taxon>
        <taxon>Dothideomycetes</taxon>
        <taxon>Pleosporomycetidae</taxon>
        <taxon>Pleosporales</taxon>
        <taxon>Pleosporineae</taxon>
        <taxon>Phaeosphaeriaceae</taxon>
        <taxon>Parastagonospora</taxon>
    </lineage>
</organism>
<dbReference type="Proteomes" id="UP000663193">
    <property type="component" value="Chromosome 13"/>
</dbReference>
<evidence type="ECO:0000313" key="3">
    <source>
        <dbReference type="Proteomes" id="UP000663193"/>
    </source>
</evidence>
<proteinExistence type="predicted"/>
<feature type="signal peptide" evidence="1">
    <location>
        <begin position="1"/>
        <end position="22"/>
    </location>
</feature>
<protein>
    <submittedName>
        <fullName evidence="2">Uncharacterized protein</fullName>
    </submittedName>
</protein>
<name>A0A7U2FAQ9_PHANO</name>
<evidence type="ECO:0000313" key="2">
    <source>
        <dbReference type="EMBL" id="QRD01800.1"/>
    </source>
</evidence>
<gene>
    <name evidence="2" type="ORF">JI435_047860</name>
</gene>
<dbReference type="EMBL" id="CP069035">
    <property type="protein sequence ID" value="QRD01800.1"/>
    <property type="molecule type" value="Genomic_DNA"/>
</dbReference>
<keyword evidence="3" id="KW-1185">Reference proteome</keyword>
<accession>A0A7U2FAQ9</accession>
<dbReference type="VEuPathDB" id="FungiDB:JI435_047860"/>
<dbReference type="AlphaFoldDB" id="A0A7U2FAQ9"/>
<dbReference type="OrthoDB" id="5337308at2759"/>
<reference evidence="3" key="1">
    <citation type="journal article" date="2021" name="BMC Genomics">
        <title>Chromosome-level genome assembly and manually-curated proteome of model necrotroph Parastagonospora nodorum Sn15 reveals a genome-wide trove of candidate effector homologs, and redundancy of virulence-related functions within an accessory chromosome.</title>
        <authorList>
            <person name="Bertazzoni S."/>
            <person name="Jones D.A.B."/>
            <person name="Phan H.T."/>
            <person name="Tan K.-C."/>
            <person name="Hane J.K."/>
        </authorList>
    </citation>
    <scope>NUCLEOTIDE SEQUENCE [LARGE SCALE GENOMIC DNA]</scope>
    <source>
        <strain evidence="3">SN15 / ATCC MYA-4574 / FGSC 10173)</strain>
    </source>
</reference>
<sequence length="378" mass="42488">MRVSATTFAYLTVGTIARVLLASDTTVTAAGIKWDDAVKSGANLFFGMQTDDRKASFFFKTDPYVQDPTIQTVQSSHDGDMKEDFIKWGYQEDEAQNAKIDKECDFEAYHRMKRAFDELGINTASKANGGPNQCVQLDHRDGATVVRDKDNKLPPTDEQRYIDESCGKEYRETGGTFQFGINGQDGLVALINVISPAYSANRLWQRKPSSDELPQIRSISDVAWGFWNRAGNIQGIKYFLVTMILNEDTRNIIRQAHETLEPKRSETAIWPGFEFRTDTPAGQAILGSPVARWAGYFLMQHKKQLGENKYISKLRVFKPDVGSLPNILFYVETAPPIKPGSRAREVGLRGSSAIVSQIAKHDIDSKNVVREHIFRVYS</sequence>
<dbReference type="KEGG" id="pno:SNOG_04786"/>
<feature type="chain" id="PRO_5033994988" evidence="1">
    <location>
        <begin position="23"/>
        <end position="378"/>
    </location>
</feature>